<feature type="domain" description="Methyltransferase" evidence="5">
    <location>
        <begin position="46"/>
        <end position="137"/>
    </location>
</feature>
<evidence type="ECO:0000256" key="4">
    <source>
        <dbReference type="SAM" id="MobiDB-lite"/>
    </source>
</evidence>
<gene>
    <name evidence="6" type="ORF">CLV92_104155</name>
</gene>
<comment type="caution">
    <text evidence="6">The sequence shown here is derived from an EMBL/GenBank/DDBJ whole genome shotgun (WGS) entry which is preliminary data.</text>
</comment>
<dbReference type="AlphaFoldDB" id="A0A2S6ISV2"/>
<keyword evidence="7" id="KW-1185">Reference proteome</keyword>
<dbReference type="InterPro" id="IPR029063">
    <property type="entry name" value="SAM-dependent_MTases_sf"/>
</dbReference>
<dbReference type="SUPFAM" id="SSF53335">
    <property type="entry name" value="S-adenosyl-L-methionine-dependent methyltransferases"/>
    <property type="match status" value="1"/>
</dbReference>
<dbReference type="PANTHER" id="PTHR43464">
    <property type="entry name" value="METHYLTRANSFERASE"/>
    <property type="match status" value="1"/>
</dbReference>
<evidence type="ECO:0000313" key="6">
    <source>
        <dbReference type="EMBL" id="PPK97334.1"/>
    </source>
</evidence>
<feature type="region of interest" description="Disordered" evidence="4">
    <location>
        <begin position="1"/>
        <end position="30"/>
    </location>
</feature>
<dbReference type="EMBL" id="PTJD01000004">
    <property type="protein sequence ID" value="PPK97334.1"/>
    <property type="molecule type" value="Genomic_DNA"/>
</dbReference>
<evidence type="ECO:0000313" key="7">
    <source>
        <dbReference type="Proteomes" id="UP000239485"/>
    </source>
</evidence>
<evidence type="ECO:0000256" key="1">
    <source>
        <dbReference type="ARBA" id="ARBA00022603"/>
    </source>
</evidence>
<feature type="compositionally biased region" description="Basic and acidic residues" evidence="4">
    <location>
        <begin position="1"/>
        <end position="20"/>
    </location>
</feature>
<keyword evidence="2 6" id="KW-0808">Transferase</keyword>
<name>A0A2S6ISV2_9ACTN</name>
<dbReference type="InterPro" id="IPR041698">
    <property type="entry name" value="Methyltransf_25"/>
</dbReference>
<dbReference type="GO" id="GO:0008168">
    <property type="term" value="F:methyltransferase activity"/>
    <property type="evidence" value="ECO:0007669"/>
    <property type="project" value="UniProtKB-KW"/>
</dbReference>
<protein>
    <submittedName>
        <fullName evidence="6">Methyltransferase family protein</fullName>
    </submittedName>
</protein>
<dbReference type="GO" id="GO:0032259">
    <property type="term" value="P:methylation"/>
    <property type="evidence" value="ECO:0007669"/>
    <property type="project" value="UniProtKB-KW"/>
</dbReference>
<dbReference type="Gene3D" id="3.40.50.150">
    <property type="entry name" value="Vaccinia Virus protein VP39"/>
    <property type="match status" value="1"/>
</dbReference>
<evidence type="ECO:0000259" key="5">
    <source>
        <dbReference type="Pfam" id="PF13649"/>
    </source>
</evidence>
<dbReference type="OrthoDB" id="9786503at2"/>
<keyword evidence="1 6" id="KW-0489">Methyltransferase</keyword>
<keyword evidence="3" id="KW-0949">S-adenosyl-L-methionine</keyword>
<evidence type="ECO:0000256" key="3">
    <source>
        <dbReference type="ARBA" id="ARBA00022691"/>
    </source>
</evidence>
<dbReference type="PANTHER" id="PTHR43464:SF19">
    <property type="entry name" value="UBIQUINONE BIOSYNTHESIS O-METHYLTRANSFERASE, MITOCHONDRIAL"/>
    <property type="match status" value="1"/>
</dbReference>
<dbReference type="Proteomes" id="UP000239485">
    <property type="component" value="Unassembled WGS sequence"/>
</dbReference>
<evidence type="ECO:0000256" key="2">
    <source>
        <dbReference type="ARBA" id="ARBA00022679"/>
    </source>
</evidence>
<accession>A0A2S6ISV2</accession>
<sequence>MIEERDRTPGAAEWDERYSTSERTWSGEPNGALVAETGGLAPGRALDVGCGEGADAVWLARHGWRVTALDVSAVALQRAQRQAEEAGVRVTWVHAGLVEADLPAGGFDLVSAQYPVLRKVPGAVAERTLADLVAPGGTLLVVHHDLGTRHGHEGGFDPALYALPADVAAVLGDGWHVEVDERRPRSISGGAGAHHVDDLVLRARRR</sequence>
<dbReference type="RefSeq" id="WP_104432156.1">
    <property type="nucleotide sequence ID" value="NZ_PTJD01000004.1"/>
</dbReference>
<dbReference type="CDD" id="cd02440">
    <property type="entry name" value="AdoMet_MTases"/>
    <property type="match status" value="1"/>
</dbReference>
<proteinExistence type="predicted"/>
<organism evidence="6 7">
    <name type="scientific">Kineococcus xinjiangensis</name>
    <dbReference type="NCBI Taxonomy" id="512762"/>
    <lineage>
        <taxon>Bacteria</taxon>
        <taxon>Bacillati</taxon>
        <taxon>Actinomycetota</taxon>
        <taxon>Actinomycetes</taxon>
        <taxon>Kineosporiales</taxon>
        <taxon>Kineosporiaceae</taxon>
        <taxon>Kineococcus</taxon>
    </lineage>
</organism>
<reference evidence="6 7" key="1">
    <citation type="submission" date="2018-02" db="EMBL/GenBank/DDBJ databases">
        <title>Genomic Encyclopedia of Archaeal and Bacterial Type Strains, Phase II (KMG-II): from individual species to whole genera.</title>
        <authorList>
            <person name="Goeker M."/>
        </authorList>
    </citation>
    <scope>NUCLEOTIDE SEQUENCE [LARGE SCALE GENOMIC DNA]</scope>
    <source>
        <strain evidence="6 7">DSM 22857</strain>
    </source>
</reference>
<dbReference type="Pfam" id="PF13649">
    <property type="entry name" value="Methyltransf_25"/>
    <property type="match status" value="1"/>
</dbReference>